<dbReference type="RefSeq" id="WP_184193207.1">
    <property type="nucleotide sequence ID" value="NZ_JACHGW010000001.1"/>
</dbReference>
<dbReference type="PANTHER" id="PTHR43739">
    <property type="entry name" value="XYLOGLUCANASE (EUROFUNG)"/>
    <property type="match status" value="1"/>
</dbReference>
<dbReference type="GO" id="GO:0010411">
    <property type="term" value="P:xyloglucan metabolic process"/>
    <property type="evidence" value="ECO:0007669"/>
    <property type="project" value="TreeGrafter"/>
</dbReference>
<keyword evidence="3" id="KW-1185">Reference proteome</keyword>
<comment type="caution">
    <text evidence="2">The sequence shown here is derived from an EMBL/GenBank/DDBJ whole genome shotgun (WGS) entry which is preliminary data.</text>
</comment>
<dbReference type="AlphaFoldDB" id="A0A7W9W4P0"/>
<dbReference type="Proteomes" id="UP000520814">
    <property type="component" value="Unassembled WGS sequence"/>
</dbReference>
<evidence type="ECO:0000313" key="2">
    <source>
        <dbReference type="EMBL" id="MBB6049609.1"/>
    </source>
</evidence>
<dbReference type="PANTHER" id="PTHR43739:SF5">
    <property type="entry name" value="EXO-ALPHA-SIALIDASE"/>
    <property type="match status" value="1"/>
</dbReference>
<gene>
    <name evidence="2" type="ORF">HNQ39_001371</name>
</gene>
<dbReference type="InterPro" id="IPR015943">
    <property type="entry name" value="WD40/YVTN_repeat-like_dom_sf"/>
</dbReference>
<dbReference type="CDD" id="cd15482">
    <property type="entry name" value="Sialidase_non-viral"/>
    <property type="match status" value="1"/>
</dbReference>
<dbReference type="Gene3D" id="2.130.10.10">
    <property type="entry name" value="YVTN repeat-like/Quinoprotein amine dehydrogenase"/>
    <property type="match status" value="3"/>
</dbReference>
<evidence type="ECO:0000256" key="1">
    <source>
        <dbReference type="SAM" id="MobiDB-lite"/>
    </source>
</evidence>
<proteinExistence type="predicted"/>
<name>A0A7W9W4P0_ARMRO</name>
<feature type="region of interest" description="Disordered" evidence="1">
    <location>
        <begin position="64"/>
        <end position="96"/>
    </location>
</feature>
<reference evidence="2 3" key="1">
    <citation type="submission" date="2020-08" db="EMBL/GenBank/DDBJ databases">
        <title>Genomic Encyclopedia of Type Strains, Phase IV (KMG-IV): sequencing the most valuable type-strain genomes for metagenomic binning, comparative biology and taxonomic classification.</title>
        <authorList>
            <person name="Goeker M."/>
        </authorList>
    </citation>
    <scope>NUCLEOTIDE SEQUENCE [LARGE SCALE GENOMIC DNA]</scope>
    <source>
        <strain evidence="2 3">DSM 23562</strain>
    </source>
</reference>
<feature type="region of interest" description="Disordered" evidence="1">
    <location>
        <begin position="1"/>
        <end position="27"/>
    </location>
</feature>
<accession>A0A7W9W4P0</accession>
<sequence length="1006" mass="106888">MQRSIELTEEKLRENKERVGTNPNVGEGPEFLESKLWRERLYGTGTPEGNFARLNNALDQMRKMSSWGSTGGSGGGGTRPNSFGGSGKGSAPASGGNITAMGSAWPGVPAQLTQWEFVGPRDLKPAPQLIYFGPAQSRASGRVNDVAYDPTDPTGNTAYIASAGGGVWKTTNGGQDWQQLSDSTFDQLQTSGIAVTATGVVLVGLGDYPGGDAASRGVMRSTDGGATWVRVAAAIQGTYVSQILCDPDLPNVVYMTTGGGTAARTGVYKSTDSGINWAKLNPPIATGDFTKISIAAPDPGTGTRFLYVSRAADLTAGTSVFRSSDRGATWTNLTLGIPGQNSFNSEVEVAASPNDPNVVYYVDASTGQTDGRILKSNQAGAANTWVDVTGNFPDGAEVGQPGYNYSQFFYDRHLDCGTIPVPGQDIDQLFLGGITLAATLGGSNWTDVGQSYVSPAAVQTHSDQHGMAFNPANPLKSLITNDGGVYGLTFDPNVGTWTFVGGYALNRTLGVSQFYDADWHPSNPDWMLGGTQDNSSPAALGDVQHWDNVGAGDGFGSAINPVNTAIQYTSSQFDNIIGTGDSWASRTGISPDWGADELPFISRMALSPAAPNYLYVATNNLWRFDSDKAAGRWNDPTWDPNTAWDPRLGGTNLCPDSGQGFETITGIAPSPSDPSIVYVSTAGIDFATPRLLGKLWMLKFRATGRGYRDPANAQWKRLDIYNPGTGDVRSFPPGAIFQNVADGQIRISTVKVNPSNPYDILVGTTDNSPVAANNGVRLWRCRNTNNVWSNPQILPQFIPVSGIQGTPTALTTLPPRCIEFHPNDPSNTFFVGNDIGVFITRDGGSTWFNAGTNLGLPVVPVNAMRAIRGTGFLNIATYGRGMWRMPINVFDQAVPSPFKVTPNLTRGASISCTIRVQNLNQRQLSGVSIVGAQFIPSTGTLSNTTSALPVNLTPNQLSLLQEGRGTVLFANTTGRSGTLGTLRFTFRYQLASSTVNAVNDVTVRLP</sequence>
<feature type="compositionally biased region" description="Basic and acidic residues" evidence="1">
    <location>
        <begin position="1"/>
        <end position="19"/>
    </location>
</feature>
<evidence type="ECO:0000313" key="3">
    <source>
        <dbReference type="Proteomes" id="UP000520814"/>
    </source>
</evidence>
<organism evidence="2 3">
    <name type="scientific">Armatimonas rosea</name>
    <dbReference type="NCBI Taxonomy" id="685828"/>
    <lineage>
        <taxon>Bacteria</taxon>
        <taxon>Bacillati</taxon>
        <taxon>Armatimonadota</taxon>
        <taxon>Armatimonadia</taxon>
        <taxon>Armatimonadales</taxon>
        <taxon>Armatimonadaceae</taxon>
        <taxon>Armatimonas</taxon>
    </lineage>
</organism>
<protein>
    <submittedName>
        <fullName evidence="2">Photosystem II stability/assembly factor-like uncharacterized protein</fullName>
    </submittedName>
</protein>
<feature type="compositionally biased region" description="Gly residues" evidence="1">
    <location>
        <begin position="69"/>
        <end position="88"/>
    </location>
</feature>
<dbReference type="InterPro" id="IPR052025">
    <property type="entry name" value="Xyloglucanase_GH74"/>
</dbReference>
<dbReference type="SUPFAM" id="SSF110296">
    <property type="entry name" value="Oligoxyloglucan reducing end-specific cellobiohydrolase"/>
    <property type="match status" value="2"/>
</dbReference>
<dbReference type="EMBL" id="JACHGW010000001">
    <property type="protein sequence ID" value="MBB6049609.1"/>
    <property type="molecule type" value="Genomic_DNA"/>
</dbReference>